<dbReference type="Pfam" id="PF12728">
    <property type="entry name" value="HTH_17"/>
    <property type="match status" value="1"/>
</dbReference>
<accession>A0ABS5XUQ2</accession>
<dbReference type="NCBIfam" id="TIGR01764">
    <property type="entry name" value="excise"/>
    <property type="match status" value="1"/>
</dbReference>
<dbReference type="InterPro" id="IPR041657">
    <property type="entry name" value="HTH_17"/>
</dbReference>
<organism evidence="2 3">
    <name type="scientific">Microbacterium flavum</name>
    <dbReference type="NCBI Taxonomy" id="415216"/>
    <lineage>
        <taxon>Bacteria</taxon>
        <taxon>Bacillati</taxon>
        <taxon>Actinomycetota</taxon>
        <taxon>Actinomycetes</taxon>
        <taxon>Micrococcales</taxon>
        <taxon>Microbacteriaceae</taxon>
        <taxon>Microbacterium</taxon>
    </lineage>
</organism>
<reference evidence="2 3" key="1">
    <citation type="submission" date="2021-03" db="EMBL/GenBank/DDBJ databases">
        <title>Microbacterium pauli sp. nov., isolated from microfiltered milk.</title>
        <authorList>
            <person name="Bellassi P."/>
            <person name="Fontana A."/>
            <person name="Callegari M.L."/>
            <person name="Lorenzo M."/>
            <person name="Cappa F."/>
        </authorList>
    </citation>
    <scope>NUCLEOTIDE SEQUENCE [LARGE SCALE GENOMIC DNA]</scope>
    <source>
        <strain evidence="2 3">DSM 18909</strain>
    </source>
</reference>
<evidence type="ECO:0000259" key="1">
    <source>
        <dbReference type="Pfam" id="PF12728"/>
    </source>
</evidence>
<sequence length="100" mass="10763">MPESLTPEPGSTGDRLLTPAEVAEMLQLSVDEVVALVLDARLRGMKVGSPGRWRIESASVEGYLDDQAEEARRMALWRESNAASFPELWGRGAGGGRPGP</sequence>
<protein>
    <submittedName>
        <fullName evidence="2">Helix-turn-helix domain-containing protein</fullName>
    </submittedName>
</protein>
<gene>
    <name evidence="2" type="ORF">J0P97_09250</name>
</gene>
<keyword evidence="3" id="KW-1185">Reference proteome</keyword>
<evidence type="ECO:0000313" key="2">
    <source>
        <dbReference type="EMBL" id="MBT8798257.1"/>
    </source>
</evidence>
<dbReference type="InterPro" id="IPR010093">
    <property type="entry name" value="SinI_DNA-bd"/>
</dbReference>
<comment type="caution">
    <text evidence="2">The sequence shown here is derived from an EMBL/GenBank/DDBJ whole genome shotgun (WGS) entry which is preliminary data.</text>
</comment>
<feature type="domain" description="Helix-turn-helix" evidence="1">
    <location>
        <begin position="16"/>
        <end position="67"/>
    </location>
</feature>
<dbReference type="RefSeq" id="WP_215487494.1">
    <property type="nucleotide sequence ID" value="NZ_BAAAPJ010000002.1"/>
</dbReference>
<proteinExistence type="predicted"/>
<evidence type="ECO:0000313" key="3">
    <source>
        <dbReference type="Proteomes" id="UP000740605"/>
    </source>
</evidence>
<dbReference type="EMBL" id="JAFLHG010000007">
    <property type="protein sequence ID" value="MBT8798257.1"/>
    <property type="molecule type" value="Genomic_DNA"/>
</dbReference>
<name>A0ABS5XUQ2_9MICO</name>
<dbReference type="Proteomes" id="UP000740605">
    <property type="component" value="Unassembled WGS sequence"/>
</dbReference>